<proteinExistence type="predicted"/>
<evidence type="ECO:0000313" key="1">
    <source>
        <dbReference type="EMBL" id="CAB5384637.1"/>
    </source>
</evidence>
<dbReference type="EMBL" id="CAGKOT010000094">
    <property type="protein sequence ID" value="CAB5395016.1"/>
    <property type="molecule type" value="Genomic_DNA"/>
</dbReference>
<evidence type="ECO:0000313" key="2">
    <source>
        <dbReference type="EMBL" id="CAB5395016.1"/>
    </source>
</evidence>
<accession>A0A915ZR45</accession>
<evidence type="ECO:0000313" key="3">
    <source>
        <dbReference type="Proteomes" id="UP000684084"/>
    </source>
</evidence>
<protein>
    <submittedName>
        <fullName evidence="1">Uncharacterized protein</fullName>
    </submittedName>
</protein>
<dbReference type="Proteomes" id="UP000684084">
    <property type="component" value="Unassembled WGS sequence"/>
</dbReference>
<reference evidence="1" key="1">
    <citation type="submission" date="2020-05" db="EMBL/GenBank/DDBJ databases">
        <authorList>
            <person name="Rincon C."/>
            <person name="Sanders R I."/>
            <person name="Robbins C."/>
            <person name="Chaturvedi A."/>
        </authorList>
    </citation>
    <scope>NUCLEOTIDE SEQUENCE</scope>
    <source>
        <strain evidence="1">CHB12</strain>
    </source>
</reference>
<dbReference type="VEuPathDB" id="FungiDB:RhiirFUN_025304"/>
<gene>
    <name evidence="1" type="ORF">CHRIB12_LOCUS18943</name>
    <name evidence="2" type="ORF">CHRIB12_LOCUS23641</name>
</gene>
<dbReference type="AlphaFoldDB" id="A0A915ZR45"/>
<sequence>MKSQTYHRNKNLYDENVPTLQCLCENVPSTNRVIAFPLFQQHDALINCHYGAVTRDKSPDPIVVKRIPIVYFAPLVVLQDWANSSYYQITINSNEWLTIRTIFFVVLTSSIIEWTKNVPP</sequence>
<name>A0A915ZR45_9GLOM</name>
<comment type="caution">
    <text evidence="1">The sequence shown here is derived from an EMBL/GenBank/DDBJ whole genome shotgun (WGS) entry which is preliminary data.</text>
</comment>
<organism evidence="1 3">
    <name type="scientific">Rhizophagus irregularis</name>
    <dbReference type="NCBI Taxonomy" id="588596"/>
    <lineage>
        <taxon>Eukaryota</taxon>
        <taxon>Fungi</taxon>
        <taxon>Fungi incertae sedis</taxon>
        <taxon>Mucoromycota</taxon>
        <taxon>Glomeromycotina</taxon>
        <taxon>Glomeromycetes</taxon>
        <taxon>Glomerales</taxon>
        <taxon>Glomeraceae</taxon>
        <taxon>Rhizophagus</taxon>
    </lineage>
</organism>
<dbReference type="EMBL" id="CAGKOT010000052">
    <property type="protein sequence ID" value="CAB5384637.1"/>
    <property type="molecule type" value="Genomic_DNA"/>
</dbReference>